<dbReference type="Proteomes" id="UP001419268">
    <property type="component" value="Unassembled WGS sequence"/>
</dbReference>
<accession>A0AAP0IQ49</accession>
<dbReference type="EMBL" id="JBBNAG010000007">
    <property type="protein sequence ID" value="KAK9119661.1"/>
    <property type="molecule type" value="Genomic_DNA"/>
</dbReference>
<keyword evidence="2" id="KW-1185">Reference proteome</keyword>
<proteinExistence type="predicted"/>
<sequence length="72" mass="8144">MFLKGRLQKKMMEIDLENEGFGEADDTSTAMVDVFFGFSGGFLAVLSTLFQPFSVCIKLWFMCVRVSCILVF</sequence>
<evidence type="ECO:0000313" key="2">
    <source>
        <dbReference type="Proteomes" id="UP001419268"/>
    </source>
</evidence>
<protein>
    <submittedName>
        <fullName evidence="1">Uncharacterized protein</fullName>
    </submittedName>
</protein>
<organism evidence="1 2">
    <name type="scientific">Stephania cephalantha</name>
    <dbReference type="NCBI Taxonomy" id="152367"/>
    <lineage>
        <taxon>Eukaryota</taxon>
        <taxon>Viridiplantae</taxon>
        <taxon>Streptophyta</taxon>
        <taxon>Embryophyta</taxon>
        <taxon>Tracheophyta</taxon>
        <taxon>Spermatophyta</taxon>
        <taxon>Magnoliopsida</taxon>
        <taxon>Ranunculales</taxon>
        <taxon>Menispermaceae</taxon>
        <taxon>Menispermoideae</taxon>
        <taxon>Cissampelideae</taxon>
        <taxon>Stephania</taxon>
    </lineage>
</organism>
<reference evidence="1 2" key="1">
    <citation type="submission" date="2024-01" db="EMBL/GenBank/DDBJ databases">
        <title>Genome assemblies of Stephania.</title>
        <authorList>
            <person name="Yang L."/>
        </authorList>
    </citation>
    <scope>NUCLEOTIDE SEQUENCE [LARGE SCALE GENOMIC DNA]</scope>
    <source>
        <strain evidence="1">JXDWG</strain>
        <tissue evidence="1">Leaf</tissue>
    </source>
</reference>
<dbReference type="AlphaFoldDB" id="A0AAP0IQ49"/>
<name>A0AAP0IQ49_9MAGN</name>
<evidence type="ECO:0000313" key="1">
    <source>
        <dbReference type="EMBL" id="KAK9119661.1"/>
    </source>
</evidence>
<gene>
    <name evidence="1" type="ORF">Scep_017754</name>
</gene>
<comment type="caution">
    <text evidence="1">The sequence shown here is derived from an EMBL/GenBank/DDBJ whole genome shotgun (WGS) entry which is preliminary data.</text>
</comment>